<dbReference type="FunFam" id="1.10.10.10:FF:000322">
    <property type="entry name" value="Probable disease resistance protein At1g63360"/>
    <property type="match status" value="1"/>
</dbReference>
<dbReference type="OMA" id="YRMEDII"/>
<evidence type="ECO:0000256" key="6">
    <source>
        <dbReference type="ARBA" id="ARBA00023054"/>
    </source>
</evidence>
<gene>
    <name evidence="13" type="ORF">OsI_19174</name>
</gene>
<feature type="domain" description="Disease resistance N-terminal" evidence="10">
    <location>
        <begin position="7"/>
        <end position="91"/>
    </location>
</feature>
<evidence type="ECO:0000256" key="1">
    <source>
        <dbReference type="ARBA" id="ARBA00008894"/>
    </source>
</evidence>
<dbReference type="InterPro" id="IPR041118">
    <property type="entry name" value="Rx_N"/>
</dbReference>
<feature type="domain" description="NB-ARC" evidence="9">
    <location>
        <begin position="188"/>
        <end position="339"/>
    </location>
</feature>
<dbReference type="HOGENOM" id="CLU_000837_25_0_1"/>
<evidence type="ECO:0000313" key="14">
    <source>
        <dbReference type="Proteomes" id="UP000007015"/>
    </source>
</evidence>
<dbReference type="Gene3D" id="3.80.10.10">
    <property type="entry name" value="Ribonuclease Inhibitor"/>
    <property type="match status" value="1"/>
</dbReference>
<keyword evidence="2" id="KW-0433">Leucine-rich repeat</keyword>
<dbReference type="Gramene" id="BGIOSGA019485-TA">
    <property type="protein sequence ID" value="BGIOSGA019485-PA"/>
    <property type="gene ID" value="BGIOSGA019485"/>
</dbReference>
<name>A2Y2E5_ORYSI</name>
<sequence>MELATGAIGAILPKLGELLKEEYDLQNSVKEGIKSLKAELECMQPALKKVSNVPRDQLDKQVKIWARDVRELSYNIEDIIDTFMLQVDAVEPPKENIFSWLISKCHILSQLMIHHKIGNDIKSVERQVKEVKERHDRYRIDSIDAMPPISFDPRILGLYEKVTNLVGVDKASEDLIRMFSVGSDASKMLKIVSVLGLGGLGKTTLAKFVFDNLKAQFQCFAFISVGQKPTDIKNILKHILIELDKHKYMELDASQLSESYLTDEVREYLDNKRYLIVIDDVWEIFTWKRINCALVDSNCGSKVITTTRISEVAEEVGDVYRMKPLSSDNSKRLFNNRIFGIGSNGPTNNQSVEATEKILKKCNGMPLSIVTMASLLVNKPVEDWIEVYDSIGFGPTGQNQEVENMRKILSFSYYELPSYLKTCLLYLSIYPEDHRIMKKPLIWKWIAEGFVQEEQQTWIFQVGERYFTELINRSLIQPIEMYGRVFACRIHDMVLDLIRILATEENFVKILDRLYDVHSSSSQSSTARRVAWHKSLNQDKMDNLTTGMAQLRSLNAIECPISMIPPLVGFEVLHVLALESCDVITGYHLKHIGKLQRLRYLGLRDTRVTELPNEIGDLMHLQVLDVKGTTLNALPATVGKLRRLIRLCIDGDIPCGVGVLTSLQDLCLGKVSDDSYPNIAVDLCKLTDLRKLTIRSFKLDEGSLKTLVECLCTLRKLQSIKIAGGSWEVLNGWEGWEPPRQFCKFNTYGFYLPRQPTWVDSVRIPHLSHLNLHLLAVDQRDLDALAMMPELRVLEVSTKLSISWTIAGGGLFPSLRCFSTDIEIMFLQGAMPMLTNIDFWASDDDSANDIGLGYLPQLNDVFIYLVQSDLTARQVKEAMAVWKRVINSHPNRPFIEVQIDNKVYNPLEVDEDDGDGEEISDTEEDDINDDEEEEQNSDPEETDRNDGEEEISATDQKQDSGAAEEAKRRRLS</sequence>
<dbReference type="GO" id="GO:0042742">
    <property type="term" value="P:defense response to bacterium"/>
    <property type="evidence" value="ECO:0007669"/>
    <property type="project" value="UniProtKB-ARBA"/>
</dbReference>
<dbReference type="CDD" id="cd14798">
    <property type="entry name" value="RX-CC_like"/>
    <property type="match status" value="1"/>
</dbReference>
<dbReference type="Gene3D" id="1.20.5.4130">
    <property type="match status" value="1"/>
</dbReference>
<evidence type="ECO:0000256" key="8">
    <source>
        <dbReference type="SAM" id="MobiDB-lite"/>
    </source>
</evidence>
<dbReference type="InterPro" id="IPR055414">
    <property type="entry name" value="LRR_R13L4/SHOC2-like"/>
</dbReference>
<comment type="similarity">
    <text evidence="1">Belongs to the disease resistance NB-LRR family.</text>
</comment>
<evidence type="ECO:0000259" key="12">
    <source>
        <dbReference type="Pfam" id="PF23598"/>
    </source>
</evidence>
<dbReference type="GO" id="GO:0043531">
    <property type="term" value="F:ADP binding"/>
    <property type="evidence" value="ECO:0007669"/>
    <property type="project" value="InterPro"/>
</dbReference>
<feature type="compositionally biased region" description="Acidic residues" evidence="8">
    <location>
        <begin position="908"/>
        <end position="952"/>
    </location>
</feature>
<feature type="region of interest" description="Disordered" evidence="8">
    <location>
        <begin position="905"/>
        <end position="972"/>
    </location>
</feature>
<dbReference type="PANTHER" id="PTHR23155:SF1116">
    <property type="entry name" value="OS12G0273300 PROTEIN"/>
    <property type="match status" value="1"/>
</dbReference>
<evidence type="ECO:0000256" key="4">
    <source>
        <dbReference type="ARBA" id="ARBA00022741"/>
    </source>
</evidence>
<dbReference type="FunFam" id="3.40.50.300:FF:001091">
    <property type="entry name" value="Probable disease resistance protein At1g61300"/>
    <property type="match status" value="1"/>
</dbReference>
<dbReference type="PANTHER" id="PTHR23155">
    <property type="entry name" value="DISEASE RESISTANCE PROTEIN RP"/>
    <property type="match status" value="1"/>
</dbReference>
<evidence type="ECO:0000256" key="2">
    <source>
        <dbReference type="ARBA" id="ARBA00022614"/>
    </source>
</evidence>
<dbReference type="Pfam" id="PF23559">
    <property type="entry name" value="WHD_DRP"/>
    <property type="match status" value="1"/>
</dbReference>
<evidence type="ECO:0000259" key="11">
    <source>
        <dbReference type="Pfam" id="PF23559"/>
    </source>
</evidence>
<proteinExistence type="inferred from homology"/>
<reference evidence="13 14" key="1">
    <citation type="journal article" date="2005" name="PLoS Biol.">
        <title>The genomes of Oryza sativa: a history of duplications.</title>
        <authorList>
            <person name="Yu J."/>
            <person name="Wang J."/>
            <person name="Lin W."/>
            <person name="Li S."/>
            <person name="Li H."/>
            <person name="Zhou J."/>
            <person name="Ni P."/>
            <person name="Dong W."/>
            <person name="Hu S."/>
            <person name="Zeng C."/>
            <person name="Zhang J."/>
            <person name="Zhang Y."/>
            <person name="Li R."/>
            <person name="Xu Z."/>
            <person name="Li S."/>
            <person name="Li X."/>
            <person name="Zheng H."/>
            <person name="Cong L."/>
            <person name="Lin L."/>
            <person name="Yin J."/>
            <person name="Geng J."/>
            <person name="Li G."/>
            <person name="Shi J."/>
            <person name="Liu J."/>
            <person name="Lv H."/>
            <person name="Li J."/>
            <person name="Wang J."/>
            <person name="Deng Y."/>
            <person name="Ran L."/>
            <person name="Shi X."/>
            <person name="Wang X."/>
            <person name="Wu Q."/>
            <person name="Li C."/>
            <person name="Ren X."/>
            <person name="Wang J."/>
            <person name="Wang X."/>
            <person name="Li D."/>
            <person name="Liu D."/>
            <person name="Zhang X."/>
            <person name="Ji Z."/>
            <person name="Zhao W."/>
            <person name="Sun Y."/>
            <person name="Zhang Z."/>
            <person name="Bao J."/>
            <person name="Han Y."/>
            <person name="Dong L."/>
            <person name="Ji J."/>
            <person name="Chen P."/>
            <person name="Wu S."/>
            <person name="Liu J."/>
            <person name="Xiao Y."/>
            <person name="Bu D."/>
            <person name="Tan J."/>
            <person name="Yang L."/>
            <person name="Ye C."/>
            <person name="Zhang J."/>
            <person name="Xu J."/>
            <person name="Zhou Y."/>
            <person name="Yu Y."/>
            <person name="Zhang B."/>
            <person name="Zhuang S."/>
            <person name="Wei H."/>
            <person name="Liu B."/>
            <person name="Lei M."/>
            <person name="Yu H."/>
            <person name="Li Y."/>
            <person name="Xu H."/>
            <person name="Wei S."/>
            <person name="He X."/>
            <person name="Fang L."/>
            <person name="Zhang Z."/>
            <person name="Zhang Y."/>
            <person name="Huang X."/>
            <person name="Su Z."/>
            <person name="Tong W."/>
            <person name="Li J."/>
            <person name="Tong Z."/>
            <person name="Li S."/>
            <person name="Ye J."/>
            <person name="Wang L."/>
            <person name="Fang L."/>
            <person name="Lei T."/>
            <person name="Chen C."/>
            <person name="Chen H."/>
            <person name="Xu Z."/>
            <person name="Li H."/>
            <person name="Huang H."/>
            <person name="Zhang F."/>
            <person name="Xu H."/>
            <person name="Li N."/>
            <person name="Zhao C."/>
            <person name="Li S."/>
            <person name="Dong L."/>
            <person name="Huang Y."/>
            <person name="Li L."/>
            <person name="Xi Y."/>
            <person name="Qi Q."/>
            <person name="Li W."/>
            <person name="Zhang B."/>
            <person name="Hu W."/>
            <person name="Zhang Y."/>
            <person name="Tian X."/>
            <person name="Jiao Y."/>
            <person name="Liang X."/>
            <person name="Jin J."/>
            <person name="Gao L."/>
            <person name="Zheng W."/>
            <person name="Hao B."/>
            <person name="Liu S."/>
            <person name="Wang W."/>
            <person name="Yuan L."/>
            <person name="Cao M."/>
            <person name="McDermott J."/>
            <person name="Samudrala R."/>
            <person name="Wang J."/>
            <person name="Wong G.K."/>
            <person name="Yang H."/>
        </authorList>
    </citation>
    <scope>NUCLEOTIDE SEQUENCE [LARGE SCALE GENOMIC DNA]</scope>
    <source>
        <strain evidence="14">cv. 93-11</strain>
    </source>
</reference>
<dbReference type="STRING" id="39946.A2Y2E5"/>
<dbReference type="Pfam" id="PF18052">
    <property type="entry name" value="Rx_N"/>
    <property type="match status" value="1"/>
</dbReference>
<dbReference type="InterPro" id="IPR036388">
    <property type="entry name" value="WH-like_DNA-bd_sf"/>
</dbReference>
<dbReference type="InterPro" id="IPR042197">
    <property type="entry name" value="Apaf_helical"/>
</dbReference>
<accession>A2Y2E5</accession>
<dbReference type="PRINTS" id="PR00364">
    <property type="entry name" value="DISEASERSIST"/>
</dbReference>
<dbReference type="Gene3D" id="1.10.8.430">
    <property type="entry name" value="Helical domain of apoptotic protease-activating factors"/>
    <property type="match status" value="1"/>
</dbReference>
<dbReference type="GO" id="GO:0002758">
    <property type="term" value="P:innate immune response-activating signaling pathway"/>
    <property type="evidence" value="ECO:0007669"/>
    <property type="project" value="UniProtKB-ARBA"/>
</dbReference>
<dbReference type="SUPFAM" id="SSF52047">
    <property type="entry name" value="RNI-like"/>
    <property type="match status" value="1"/>
</dbReference>
<dbReference type="Proteomes" id="UP000007015">
    <property type="component" value="Chromosome 5"/>
</dbReference>
<feature type="domain" description="Disease resistance R13L4/SHOC-2-like LRR" evidence="12">
    <location>
        <begin position="550"/>
        <end position="894"/>
    </location>
</feature>
<evidence type="ECO:0000259" key="10">
    <source>
        <dbReference type="Pfam" id="PF18052"/>
    </source>
</evidence>
<keyword evidence="3" id="KW-0677">Repeat</keyword>
<dbReference type="Pfam" id="PF00931">
    <property type="entry name" value="NB-ARC"/>
    <property type="match status" value="1"/>
</dbReference>
<keyword evidence="4" id="KW-0547">Nucleotide-binding</keyword>
<protein>
    <submittedName>
        <fullName evidence="13">Uncharacterized protein</fullName>
    </submittedName>
</protein>
<dbReference type="InterPro" id="IPR044974">
    <property type="entry name" value="Disease_R_plants"/>
</dbReference>
<dbReference type="SUPFAM" id="SSF52540">
    <property type="entry name" value="P-loop containing nucleoside triphosphate hydrolases"/>
    <property type="match status" value="1"/>
</dbReference>
<dbReference type="InterPro" id="IPR027417">
    <property type="entry name" value="P-loop_NTPase"/>
</dbReference>
<dbReference type="InterPro" id="IPR038005">
    <property type="entry name" value="RX-like_CC"/>
</dbReference>
<evidence type="ECO:0000256" key="7">
    <source>
        <dbReference type="SAM" id="Coils"/>
    </source>
</evidence>
<keyword evidence="5" id="KW-0611">Plant defense</keyword>
<evidence type="ECO:0000256" key="5">
    <source>
        <dbReference type="ARBA" id="ARBA00022821"/>
    </source>
</evidence>
<keyword evidence="14" id="KW-1185">Reference proteome</keyword>
<dbReference type="GO" id="GO:0009626">
    <property type="term" value="P:plant-type hypersensitive response"/>
    <property type="evidence" value="ECO:0007669"/>
    <property type="project" value="UniProtKB-ARBA"/>
</dbReference>
<dbReference type="Gene3D" id="1.10.10.10">
    <property type="entry name" value="Winged helix-like DNA-binding domain superfamily/Winged helix DNA-binding domain"/>
    <property type="match status" value="1"/>
</dbReference>
<evidence type="ECO:0000313" key="13">
    <source>
        <dbReference type="EMBL" id="EAY97255.1"/>
    </source>
</evidence>
<dbReference type="Gene3D" id="3.40.50.300">
    <property type="entry name" value="P-loop containing nucleotide triphosphate hydrolases"/>
    <property type="match status" value="1"/>
</dbReference>
<dbReference type="InterPro" id="IPR058922">
    <property type="entry name" value="WHD_DRP"/>
</dbReference>
<dbReference type="EMBL" id="CM000130">
    <property type="protein sequence ID" value="EAY97255.1"/>
    <property type="molecule type" value="Genomic_DNA"/>
</dbReference>
<feature type="domain" description="Disease resistance protein winged helix" evidence="11">
    <location>
        <begin position="429"/>
        <end position="498"/>
    </location>
</feature>
<dbReference type="Pfam" id="PF23598">
    <property type="entry name" value="LRR_14"/>
    <property type="match status" value="1"/>
</dbReference>
<feature type="coiled-coil region" evidence="7">
    <location>
        <begin position="114"/>
        <end position="141"/>
    </location>
</feature>
<evidence type="ECO:0000256" key="3">
    <source>
        <dbReference type="ARBA" id="ARBA00022737"/>
    </source>
</evidence>
<dbReference type="AlphaFoldDB" id="A2Y2E5"/>
<dbReference type="InterPro" id="IPR032675">
    <property type="entry name" value="LRR_dom_sf"/>
</dbReference>
<keyword evidence="6 7" id="KW-0175">Coiled coil</keyword>
<evidence type="ECO:0000259" key="9">
    <source>
        <dbReference type="Pfam" id="PF00931"/>
    </source>
</evidence>
<dbReference type="InterPro" id="IPR002182">
    <property type="entry name" value="NB-ARC"/>
</dbReference>
<organism evidence="13 14">
    <name type="scientific">Oryza sativa subsp. indica</name>
    <name type="common">Rice</name>
    <dbReference type="NCBI Taxonomy" id="39946"/>
    <lineage>
        <taxon>Eukaryota</taxon>
        <taxon>Viridiplantae</taxon>
        <taxon>Streptophyta</taxon>
        <taxon>Embryophyta</taxon>
        <taxon>Tracheophyta</taxon>
        <taxon>Spermatophyta</taxon>
        <taxon>Magnoliopsida</taxon>
        <taxon>Liliopsida</taxon>
        <taxon>Poales</taxon>
        <taxon>Poaceae</taxon>
        <taxon>BOP clade</taxon>
        <taxon>Oryzoideae</taxon>
        <taxon>Oryzeae</taxon>
        <taxon>Oryzinae</taxon>
        <taxon>Oryza</taxon>
        <taxon>Oryza sativa</taxon>
    </lineage>
</organism>